<keyword evidence="1 4" id="KW-0328">Glycosyltransferase</keyword>
<gene>
    <name evidence="4" type="ORF">WMO26_07270</name>
</gene>
<dbReference type="Pfam" id="PF00535">
    <property type="entry name" value="Glycos_transf_2"/>
    <property type="match status" value="1"/>
</dbReference>
<accession>A0ABV1E3J8</accession>
<reference evidence="4 5" key="1">
    <citation type="submission" date="2024-03" db="EMBL/GenBank/DDBJ databases">
        <title>Human intestinal bacterial collection.</title>
        <authorList>
            <person name="Pauvert C."/>
            <person name="Hitch T.C.A."/>
            <person name="Clavel T."/>
        </authorList>
    </citation>
    <scope>NUCLEOTIDE SEQUENCE [LARGE SCALE GENOMIC DNA]</scope>
    <source>
        <strain evidence="4 5">CLA-JM-H44</strain>
    </source>
</reference>
<dbReference type="Proteomes" id="UP001489509">
    <property type="component" value="Unassembled WGS sequence"/>
</dbReference>
<protein>
    <submittedName>
        <fullName evidence="4">Glycosyltransferase</fullName>
        <ecNumber evidence="4">2.4.-.-</ecNumber>
    </submittedName>
</protein>
<name>A0ABV1E3J8_9FIRM</name>
<dbReference type="EMBL" id="JBBMFD010000010">
    <property type="protein sequence ID" value="MEQ2440623.1"/>
    <property type="molecule type" value="Genomic_DNA"/>
</dbReference>
<dbReference type="RefSeq" id="WP_349219291.1">
    <property type="nucleotide sequence ID" value="NZ_JBBMFD010000010.1"/>
</dbReference>
<dbReference type="EC" id="2.4.-.-" evidence="4"/>
<keyword evidence="2 4" id="KW-0808">Transferase</keyword>
<dbReference type="SUPFAM" id="SSF53448">
    <property type="entry name" value="Nucleotide-diphospho-sugar transferases"/>
    <property type="match status" value="1"/>
</dbReference>
<dbReference type="Gene3D" id="3.90.550.10">
    <property type="entry name" value="Spore Coat Polysaccharide Biosynthesis Protein SpsA, Chain A"/>
    <property type="match status" value="1"/>
</dbReference>
<evidence type="ECO:0000256" key="1">
    <source>
        <dbReference type="ARBA" id="ARBA00022676"/>
    </source>
</evidence>
<feature type="domain" description="Glycosyltransferase 2-like" evidence="3">
    <location>
        <begin position="4"/>
        <end position="126"/>
    </location>
</feature>
<dbReference type="PANTHER" id="PTHR22916:SF51">
    <property type="entry name" value="GLYCOSYLTRANSFERASE EPSH-RELATED"/>
    <property type="match status" value="1"/>
</dbReference>
<dbReference type="InterPro" id="IPR029044">
    <property type="entry name" value="Nucleotide-diphossugar_trans"/>
</dbReference>
<dbReference type="InterPro" id="IPR001173">
    <property type="entry name" value="Glyco_trans_2-like"/>
</dbReference>
<comment type="caution">
    <text evidence="4">The sequence shown here is derived from an EMBL/GenBank/DDBJ whole genome shotgun (WGS) entry which is preliminary data.</text>
</comment>
<evidence type="ECO:0000259" key="3">
    <source>
        <dbReference type="Pfam" id="PF00535"/>
    </source>
</evidence>
<sequence>MFFSVIIPVYNAQGYLPACVDSVLQQEFADFEVILVDDGSTDQSGALCDRYAMGDRRVNVLHKENGGQSTARNLGLRAAKGDYVVFLDSDDFITTPRFFTDLHEKAEKAPDLILYKYQKYFEDKGLLDCAFSFAGIPDFQKQEDTILELVKRDAFFCSAWSKSVKRSLLQEHRFYFDETLSCEDMDWYYQVLSKGTRIALLDQSYIAYRQRPGSVTAVVKEKTIGDFIRVLQTWSGRFQKELTGERQRVMLQSMTKLYCNLLVAFVRYQGENRKEYREKIKALAFLFQYNENARAGKFAKIYRLAGFGGLLWFLKLADRVRG</sequence>
<dbReference type="GO" id="GO:0016757">
    <property type="term" value="F:glycosyltransferase activity"/>
    <property type="evidence" value="ECO:0007669"/>
    <property type="project" value="UniProtKB-KW"/>
</dbReference>
<dbReference type="PANTHER" id="PTHR22916">
    <property type="entry name" value="GLYCOSYLTRANSFERASE"/>
    <property type="match status" value="1"/>
</dbReference>
<organism evidence="4 5">
    <name type="scientific">Solibaculum intestinale</name>
    <dbReference type="NCBI Taxonomy" id="3133165"/>
    <lineage>
        <taxon>Bacteria</taxon>
        <taxon>Bacillati</taxon>
        <taxon>Bacillota</taxon>
        <taxon>Clostridia</taxon>
        <taxon>Eubacteriales</taxon>
        <taxon>Oscillospiraceae</taxon>
        <taxon>Solibaculum</taxon>
    </lineage>
</organism>
<evidence type="ECO:0000313" key="4">
    <source>
        <dbReference type="EMBL" id="MEQ2440623.1"/>
    </source>
</evidence>
<proteinExistence type="predicted"/>
<evidence type="ECO:0000313" key="5">
    <source>
        <dbReference type="Proteomes" id="UP001489509"/>
    </source>
</evidence>
<keyword evidence="5" id="KW-1185">Reference proteome</keyword>
<evidence type="ECO:0000256" key="2">
    <source>
        <dbReference type="ARBA" id="ARBA00022679"/>
    </source>
</evidence>
<dbReference type="CDD" id="cd00761">
    <property type="entry name" value="Glyco_tranf_GTA_type"/>
    <property type="match status" value="1"/>
</dbReference>